<reference evidence="1 2" key="1">
    <citation type="submission" date="2015-05" db="EMBL/GenBank/DDBJ databases">
        <title>Whole genome sequence and identification of bacterial endophytes from Costus igneus.</title>
        <authorList>
            <person name="Lee Y.P."/>
            <person name="Gan H.M."/>
            <person name="Eng W."/>
            <person name="Wheatley M.S."/>
            <person name="Caraballo A."/>
            <person name="Polter S."/>
            <person name="Savka M.A."/>
            <person name="Hudson A.O."/>
        </authorList>
    </citation>
    <scope>NUCLEOTIDE SEQUENCE [LARGE SCALE GENOMIC DNA]</scope>
    <source>
        <strain evidence="1 2">RIT379</strain>
    </source>
</reference>
<accession>A0A0J1I000</accession>
<protein>
    <submittedName>
        <fullName evidence="1">Uncharacterized protein</fullName>
    </submittedName>
</protein>
<keyword evidence="2" id="KW-1185">Reference proteome</keyword>
<gene>
    <name evidence="1" type="ORF">ABW02_23920</name>
</gene>
<name>A0A0J1I000_NIACI</name>
<dbReference type="PATRIC" id="fig|1397.4.peg.4293"/>
<organism evidence="1 2">
    <name type="scientific">Niallia circulans</name>
    <name type="common">Bacillus circulans</name>
    <dbReference type="NCBI Taxonomy" id="1397"/>
    <lineage>
        <taxon>Bacteria</taxon>
        <taxon>Bacillati</taxon>
        <taxon>Bacillota</taxon>
        <taxon>Bacilli</taxon>
        <taxon>Bacillales</taxon>
        <taxon>Bacillaceae</taxon>
        <taxon>Niallia</taxon>
    </lineage>
</organism>
<evidence type="ECO:0000313" key="2">
    <source>
        <dbReference type="Proteomes" id="UP000036045"/>
    </source>
</evidence>
<sequence length="74" mass="8797">MYEFILWLAYADVIDNKIEKIKQGLVEFKNKLYGTGNAIQSITKTLDKLFQRQDELFQRQDNIIKLLEVVYNNL</sequence>
<evidence type="ECO:0000313" key="1">
    <source>
        <dbReference type="EMBL" id="KLV19243.1"/>
    </source>
</evidence>
<dbReference type="Proteomes" id="UP000036045">
    <property type="component" value="Unassembled WGS sequence"/>
</dbReference>
<dbReference type="EMBL" id="LDPH01000041">
    <property type="protein sequence ID" value="KLV19243.1"/>
    <property type="molecule type" value="Genomic_DNA"/>
</dbReference>
<proteinExistence type="predicted"/>
<comment type="caution">
    <text evidence="1">The sequence shown here is derived from an EMBL/GenBank/DDBJ whole genome shotgun (WGS) entry which is preliminary data.</text>
</comment>
<dbReference type="AlphaFoldDB" id="A0A0J1I000"/>